<dbReference type="OrthoDB" id="9801008at2"/>
<evidence type="ECO:0000313" key="3">
    <source>
        <dbReference type="Proteomes" id="UP000017429"/>
    </source>
</evidence>
<dbReference type="SUPFAM" id="SSF47413">
    <property type="entry name" value="lambda repressor-like DNA-binding domains"/>
    <property type="match status" value="1"/>
</dbReference>
<dbReference type="Proteomes" id="UP000017429">
    <property type="component" value="Chromosome"/>
</dbReference>
<dbReference type="RefSeq" id="WP_023274869.1">
    <property type="nucleotide sequence ID" value="NZ_CP097562.1"/>
</dbReference>
<dbReference type="KEGG" id="msch:N508_000557"/>
<proteinExistence type="predicted"/>
<dbReference type="InterPro" id="IPR010982">
    <property type="entry name" value="Lambda_DNA-bd_dom_sf"/>
</dbReference>
<reference evidence="2" key="2">
    <citation type="submission" date="2022-05" db="EMBL/GenBank/DDBJ databases">
        <authorList>
            <person name="Proctor A.L."/>
            <person name="Phillips G.J."/>
            <person name="Wannemuehler M.J."/>
        </authorList>
    </citation>
    <scope>NUCLEOTIDE SEQUENCE</scope>
    <source>
        <strain evidence="2">ASF457</strain>
    </source>
</reference>
<keyword evidence="1" id="KW-0238">DNA-binding</keyword>
<reference evidence="2" key="3">
    <citation type="submission" date="2022-06" db="EMBL/GenBank/DDBJ databases">
        <title>Resources to Facilitate Use of the Altered Schaedler Flora (ASF) Mouse Model to Study Microbiome Function.</title>
        <authorList>
            <person name="Proctor A."/>
            <person name="Parvinroo S."/>
            <person name="Richie T."/>
            <person name="Jia X."/>
            <person name="Lee S.T.M."/>
            <person name="Karp P.D."/>
            <person name="Paley S."/>
            <person name="Kostic A.D."/>
            <person name="Pierre J.F."/>
            <person name="Wannemuehler M.J."/>
            <person name="Phillips G.J."/>
        </authorList>
    </citation>
    <scope>NUCLEOTIDE SEQUENCE</scope>
    <source>
        <strain evidence="2">ASF457</strain>
    </source>
</reference>
<dbReference type="AlphaFoldDB" id="V2QLV5"/>
<evidence type="ECO:0000256" key="1">
    <source>
        <dbReference type="ARBA" id="ARBA00023125"/>
    </source>
</evidence>
<dbReference type="Pfam" id="PF01381">
    <property type="entry name" value="HTH_3"/>
    <property type="match status" value="1"/>
</dbReference>
<dbReference type="CDD" id="cd00093">
    <property type="entry name" value="HTH_XRE"/>
    <property type="match status" value="1"/>
</dbReference>
<evidence type="ECO:0000313" key="2">
    <source>
        <dbReference type="EMBL" id="USF23494.1"/>
    </source>
</evidence>
<organism evidence="2 3">
    <name type="scientific">Mucispirillum schaedleri ASF457</name>
    <dbReference type="NCBI Taxonomy" id="1379858"/>
    <lineage>
        <taxon>Bacteria</taxon>
        <taxon>Pseudomonadati</taxon>
        <taxon>Deferribacterota</taxon>
        <taxon>Deferribacteres</taxon>
        <taxon>Deferribacterales</taxon>
        <taxon>Mucispirillaceae</taxon>
        <taxon>Mucispirillum</taxon>
    </lineage>
</organism>
<sequence>MKKSLGSILTELRKQNNMTQADLAEKMCVTDKAVSKWERDISCPNIETIQKLADFFNIPVNELLSAKSSSKKNNIITLIFNAVALAMGISVLVLMIMDSIDIKNAVIMLAAGLGALSINLLKSK</sequence>
<dbReference type="PANTHER" id="PTHR46558:SF11">
    <property type="entry name" value="HTH-TYPE TRANSCRIPTIONAL REGULATOR XRE"/>
    <property type="match status" value="1"/>
</dbReference>
<dbReference type="SMART" id="SM00530">
    <property type="entry name" value="HTH_XRE"/>
    <property type="match status" value="1"/>
</dbReference>
<accession>V2QLV5</accession>
<dbReference type="InterPro" id="IPR001387">
    <property type="entry name" value="Cro/C1-type_HTH"/>
</dbReference>
<dbReference type="EMBL" id="CP097562">
    <property type="protein sequence ID" value="USF23494.1"/>
    <property type="molecule type" value="Genomic_DNA"/>
</dbReference>
<gene>
    <name evidence="2" type="ORF">N508_000557</name>
</gene>
<reference evidence="2" key="1">
    <citation type="journal article" date="2014" name="Genome Announc.">
        <title>Draft genome sequences of the altered schaedler flora, a defined bacterial community from gnotobiotic mice.</title>
        <authorList>
            <person name="Wannemuehler M.J."/>
            <person name="Overstreet A.M."/>
            <person name="Ward D.V."/>
            <person name="Phillips G.J."/>
        </authorList>
    </citation>
    <scope>NUCLEOTIDE SEQUENCE</scope>
    <source>
        <strain evidence="2">ASF457</strain>
    </source>
</reference>
<dbReference type="PROSITE" id="PS50943">
    <property type="entry name" value="HTH_CROC1"/>
    <property type="match status" value="1"/>
</dbReference>
<dbReference type="Gene3D" id="1.10.260.40">
    <property type="entry name" value="lambda repressor-like DNA-binding domains"/>
    <property type="match status" value="1"/>
</dbReference>
<protein>
    <submittedName>
        <fullName evidence="2">Uncharacterized protein</fullName>
    </submittedName>
</protein>
<dbReference type="eggNOG" id="COG1396">
    <property type="taxonomic scope" value="Bacteria"/>
</dbReference>
<name>V2QLV5_9BACT</name>
<dbReference type="GO" id="GO:0003677">
    <property type="term" value="F:DNA binding"/>
    <property type="evidence" value="ECO:0007669"/>
    <property type="project" value="UniProtKB-KW"/>
</dbReference>
<keyword evidence="3" id="KW-1185">Reference proteome</keyword>
<dbReference type="PANTHER" id="PTHR46558">
    <property type="entry name" value="TRACRIPTIONAL REGULATORY PROTEIN-RELATED-RELATED"/>
    <property type="match status" value="1"/>
</dbReference>